<keyword evidence="14" id="KW-1185">Reference proteome</keyword>
<organism evidence="13 14">
    <name type="scientific">Gracilibacillus halophilus YIM-C55.5</name>
    <dbReference type="NCBI Taxonomy" id="1308866"/>
    <lineage>
        <taxon>Bacteria</taxon>
        <taxon>Bacillati</taxon>
        <taxon>Bacillota</taxon>
        <taxon>Bacilli</taxon>
        <taxon>Bacillales</taxon>
        <taxon>Bacillaceae</taxon>
        <taxon>Gracilibacillus</taxon>
    </lineage>
</organism>
<evidence type="ECO:0000256" key="7">
    <source>
        <dbReference type="ARBA" id="ARBA00022840"/>
    </source>
</evidence>
<sequence length="368" mass="42014">MLNHVDDDNQENETSYSNNDTLTTDQLPKSVLQAITKHGFDLITVCDISGHILFLSDSIERVLGYEKNELLGTSVFRYILQEDKEYIVKHIDLHQTVAQPYYIHIRNDVGKYIIFETMITILKWHDGRKYILTISRDISDKKQAEEMLIRSEKMSIAGQLAAGIAHEIRNPLTSLKGFVQLLQAGISSKEEYYKIMIDEIEKINTITSELLFISKPMTDEKNLENVKEMLQDVVTLLQTQANLYDIQLTLNVSDKLDIYCDRSQMKQVFINLIKNAIEEMTNGGTIEIDVTHDDKWCVISIIDEGPGVPKHLLHKLKEPFFTTKKNGTGLGLMISNQIIDNHQGQLDIQSNPSKGSTFRIYLPNSSSY</sequence>
<reference evidence="13 14" key="1">
    <citation type="submission" date="2013-03" db="EMBL/GenBank/DDBJ databases">
        <title>Draft genome sequence of Gracibacillus halophilus YIM-C55.5, a moderately halophilic and thermophilic organism from the Xiaochaidamu salt lake.</title>
        <authorList>
            <person name="Sugumar T."/>
            <person name="Polireddy D.R."/>
            <person name="Antony A."/>
            <person name="Madhava Y.R."/>
            <person name="Sivakumar N."/>
        </authorList>
    </citation>
    <scope>NUCLEOTIDE SEQUENCE [LARGE SCALE GENOMIC DNA]</scope>
    <source>
        <strain evidence="13 14">YIM-C55.5</strain>
    </source>
</reference>
<evidence type="ECO:0000256" key="5">
    <source>
        <dbReference type="ARBA" id="ARBA00022741"/>
    </source>
</evidence>
<comment type="catalytic activity">
    <reaction evidence="1">
        <text>ATP + protein L-histidine = ADP + protein N-phospho-L-histidine.</text>
        <dbReference type="EC" id="2.7.13.3"/>
    </reaction>
</comment>
<dbReference type="GO" id="GO:0000155">
    <property type="term" value="F:phosphorelay sensor kinase activity"/>
    <property type="evidence" value="ECO:0007669"/>
    <property type="project" value="InterPro"/>
</dbReference>
<dbReference type="GO" id="GO:0030435">
    <property type="term" value="P:sporulation resulting in formation of a cellular spore"/>
    <property type="evidence" value="ECO:0007669"/>
    <property type="project" value="UniProtKB-KW"/>
</dbReference>
<dbReference type="CDD" id="cd00130">
    <property type="entry name" value="PAS"/>
    <property type="match status" value="1"/>
</dbReference>
<dbReference type="InterPro" id="IPR036890">
    <property type="entry name" value="HATPase_C_sf"/>
</dbReference>
<dbReference type="PANTHER" id="PTHR43065">
    <property type="entry name" value="SENSOR HISTIDINE KINASE"/>
    <property type="match status" value="1"/>
</dbReference>
<evidence type="ECO:0000256" key="9">
    <source>
        <dbReference type="ARBA" id="ARBA00023012"/>
    </source>
</evidence>
<evidence type="ECO:0000256" key="8">
    <source>
        <dbReference type="ARBA" id="ARBA00022969"/>
    </source>
</evidence>
<dbReference type="PROSITE" id="PS50109">
    <property type="entry name" value="HIS_KIN"/>
    <property type="match status" value="1"/>
</dbReference>
<dbReference type="GO" id="GO:0005524">
    <property type="term" value="F:ATP binding"/>
    <property type="evidence" value="ECO:0007669"/>
    <property type="project" value="UniProtKB-KW"/>
</dbReference>
<dbReference type="InterPro" id="IPR036097">
    <property type="entry name" value="HisK_dim/P_sf"/>
</dbReference>
<dbReference type="OrthoDB" id="9815750at2"/>
<evidence type="ECO:0000256" key="3">
    <source>
        <dbReference type="ARBA" id="ARBA00022553"/>
    </source>
</evidence>
<dbReference type="InterPro" id="IPR035965">
    <property type="entry name" value="PAS-like_dom_sf"/>
</dbReference>
<feature type="compositionally biased region" description="Polar residues" evidence="10">
    <location>
        <begin position="12"/>
        <end position="22"/>
    </location>
</feature>
<feature type="region of interest" description="Disordered" evidence="10">
    <location>
        <begin position="1"/>
        <end position="22"/>
    </location>
</feature>
<feature type="domain" description="PAS" evidence="12">
    <location>
        <begin position="43"/>
        <end position="100"/>
    </location>
</feature>
<dbReference type="Pfam" id="PF02518">
    <property type="entry name" value="HATPase_c"/>
    <property type="match status" value="1"/>
</dbReference>
<dbReference type="InterPro" id="IPR003661">
    <property type="entry name" value="HisK_dim/P_dom"/>
</dbReference>
<dbReference type="InterPro" id="IPR004358">
    <property type="entry name" value="Sig_transdc_His_kin-like_C"/>
</dbReference>
<dbReference type="PATRIC" id="fig|1308866.3.peg.1577"/>
<dbReference type="Proteomes" id="UP000012283">
    <property type="component" value="Unassembled WGS sequence"/>
</dbReference>
<dbReference type="SUPFAM" id="SSF47384">
    <property type="entry name" value="Homodimeric domain of signal transducing histidine kinase"/>
    <property type="match status" value="1"/>
</dbReference>
<dbReference type="CDD" id="cd00075">
    <property type="entry name" value="HATPase"/>
    <property type="match status" value="1"/>
</dbReference>
<dbReference type="InterPro" id="IPR005467">
    <property type="entry name" value="His_kinase_dom"/>
</dbReference>
<dbReference type="SMART" id="SM00387">
    <property type="entry name" value="HATPase_c"/>
    <property type="match status" value="1"/>
</dbReference>
<dbReference type="Gene3D" id="1.10.287.130">
    <property type="match status" value="1"/>
</dbReference>
<dbReference type="SUPFAM" id="SSF55874">
    <property type="entry name" value="ATPase domain of HSP90 chaperone/DNA topoisomerase II/histidine kinase"/>
    <property type="match status" value="1"/>
</dbReference>
<dbReference type="InterPro" id="IPR000014">
    <property type="entry name" value="PAS"/>
</dbReference>
<dbReference type="STRING" id="1308866.J416_07812"/>
<dbReference type="SMART" id="SM00091">
    <property type="entry name" value="PAS"/>
    <property type="match status" value="1"/>
</dbReference>
<dbReference type="eggNOG" id="COG4191">
    <property type="taxonomic scope" value="Bacteria"/>
</dbReference>
<evidence type="ECO:0000256" key="6">
    <source>
        <dbReference type="ARBA" id="ARBA00022777"/>
    </source>
</evidence>
<evidence type="ECO:0000313" key="13">
    <source>
        <dbReference type="EMBL" id="ENH96968.1"/>
    </source>
</evidence>
<keyword evidence="4" id="KW-0808">Transferase</keyword>
<keyword evidence="7" id="KW-0067">ATP-binding</keyword>
<dbReference type="NCBIfam" id="TIGR00229">
    <property type="entry name" value="sensory_box"/>
    <property type="match status" value="1"/>
</dbReference>
<dbReference type="CDD" id="cd00082">
    <property type="entry name" value="HisKA"/>
    <property type="match status" value="1"/>
</dbReference>
<evidence type="ECO:0000256" key="1">
    <source>
        <dbReference type="ARBA" id="ARBA00000085"/>
    </source>
</evidence>
<gene>
    <name evidence="13" type="ORF">J416_07812</name>
</gene>
<dbReference type="EC" id="2.7.13.3" evidence="2"/>
<dbReference type="EMBL" id="APML01000025">
    <property type="protein sequence ID" value="ENH96968.1"/>
    <property type="molecule type" value="Genomic_DNA"/>
</dbReference>
<keyword evidence="8" id="KW-0749">Sporulation</keyword>
<dbReference type="Pfam" id="PF00512">
    <property type="entry name" value="HisKA"/>
    <property type="match status" value="1"/>
</dbReference>
<comment type="caution">
    <text evidence="13">The sequence shown here is derived from an EMBL/GenBank/DDBJ whole genome shotgun (WGS) entry which is preliminary data.</text>
</comment>
<name>N4W9K9_9BACI</name>
<dbReference type="SUPFAM" id="SSF55785">
    <property type="entry name" value="PYP-like sensor domain (PAS domain)"/>
    <property type="match status" value="1"/>
</dbReference>
<dbReference type="SMART" id="SM00388">
    <property type="entry name" value="HisKA"/>
    <property type="match status" value="1"/>
</dbReference>
<evidence type="ECO:0000256" key="10">
    <source>
        <dbReference type="SAM" id="MobiDB-lite"/>
    </source>
</evidence>
<dbReference type="PROSITE" id="PS50112">
    <property type="entry name" value="PAS"/>
    <property type="match status" value="1"/>
</dbReference>
<evidence type="ECO:0000259" key="11">
    <source>
        <dbReference type="PROSITE" id="PS50109"/>
    </source>
</evidence>
<dbReference type="FunFam" id="1.10.287.130:FF:000040">
    <property type="entry name" value="PAS domain-containing sensor histidine kinase"/>
    <property type="match status" value="1"/>
</dbReference>
<keyword evidence="3" id="KW-0597">Phosphoprotein</keyword>
<dbReference type="InterPro" id="IPR003594">
    <property type="entry name" value="HATPase_dom"/>
</dbReference>
<evidence type="ECO:0000313" key="14">
    <source>
        <dbReference type="Proteomes" id="UP000012283"/>
    </source>
</evidence>
<protein>
    <recommendedName>
        <fullName evidence="2">histidine kinase</fullName>
        <ecNumber evidence="2">2.7.13.3</ecNumber>
    </recommendedName>
</protein>
<keyword evidence="9" id="KW-0902">Two-component regulatory system</keyword>
<dbReference type="Gene3D" id="3.30.565.10">
    <property type="entry name" value="Histidine kinase-like ATPase, C-terminal domain"/>
    <property type="match status" value="1"/>
</dbReference>
<evidence type="ECO:0000259" key="12">
    <source>
        <dbReference type="PROSITE" id="PS50112"/>
    </source>
</evidence>
<dbReference type="PANTHER" id="PTHR43065:SF10">
    <property type="entry name" value="PEROXIDE STRESS-ACTIVATED HISTIDINE KINASE MAK3"/>
    <property type="match status" value="1"/>
</dbReference>
<accession>N4W9K9</accession>
<keyword evidence="6 13" id="KW-0418">Kinase</keyword>
<dbReference type="Gene3D" id="3.30.450.20">
    <property type="entry name" value="PAS domain"/>
    <property type="match status" value="1"/>
</dbReference>
<dbReference type="PRINTS" id="PR00344">
    <property type="entry name" value="BCTRLSENSOR"/>
</dbReference>
<proteinExistence type="predicted"/>
<keyword evidence="5" id="KW-0547">Nucleotide-binding</keyword>
<evidence type="ECO:0000256" key="2">
    <source>
        <dbReference type="ARBA" id="ARBA00012438"/>
    </source>
</evidence>
<evidence type="ECO:0000256" key="4">
    <source>
        <dbReference type="ARBA" id="ARBA00022679"/>
    </source>
</evidence>
<dbReference type="AlphaFoldDB" id="N4W9K9"/>
<dbReference type="RefSeq" id="WP_003467756.1">
    <property type="nucleotide sequence ID" value="NZ_APML01000025.1"/>
</dbReference>
<feature type="domain" description="Histidine kinase" evidence="11">
    <location>
        <begin position="163"/>
        <end position="366"/>
    </location>
</feature>
<dbReference type="Pfam" id="PF13426">
    <property type="entry name" value="PAS_9"/>
    <property type="match status" value="1"/>
</dbReference>